<dbReference type="InterPro" id="IPR012337">
    <property type="entry name" value="RNaseH-like_sf"/>
</dbReference>
<protein>
    <recommendedName>
        <fullName evidence="2">RNase H type-1 domain-containing protein</fullName>
    </recommendedName>
</protein>
<evidence type="ECO:0000313" key="4">
    <source>
        <dbReference type="Proteomes" id="UP000813385"/>
    </source>
</evidence>
<dbReference type="GO" id="GO:0003676">
    <property type="term" value="F:nucleic acid binding"/>
    <property type="evidence" value="ECO:0007669"/>
    <property type="project" value="InterPro"/>
</dbReference>
<evidence type="ECO:0000313" key="3">
    <source>
        <dbReference type="EMBL" id="KAH7368559.1"/>
    </source>
</evidence>
<feature type="region of interest" description="Disordered" evidence="1">
    <location>
        <begin position="1"/>
        <end position="20"/>
    </location>
</feature>
<dbReference type="Pfam" id="PF00075">
    <property type="entry name" value="RNase_H"/>
    <property type="match status" value="1"/>
</dbReference>
<feature type="region of interest" description="Disordered" evidence="1">
    <location>
        <begin position="508"/>
        <end position="535"/>
    </location>
</feature>
<evidence type="ECO:0000256" key="1">
    <source>
        <dbReference type="SAM" id="MobiDB-lite"/>
    </source>
</evidence>
<sequence length="566" mass="62305">MFTVQPGFTPINRSEASGSLKAKFRTTTNAVSFGTPAQTGNLSTASRFKPVKTTNVFDFNAPMEPALRDPPQLDRVKSPPAFDFNAPLKPAVREPSRPDPIRDLTVIENNIQLESTVQEPTILVNLDQVAAEKPQVSPVRSKNWIFSSTIQIRDHVSALKFANDLCQSKDVGVTNNRLVVWTDGSAGQDNVAASAAIVYRQPLTDSSPSCWVARGFGIRGYAGGATLAESVAVAVALEAALDVWNSLDIKQNHLGTRSDANPVPAWIKKLTPSRPAALPALRRPLPFSFIDLTVDDGPAVEVIDLTGDDSDDSMTDTLPAATLVPENEPVPASVKPFQELFIFSDAQAVLNSCMSARCANRSATWHLVSNRIKSFMQQLFERGVVVHFHWVPAHSGIEGNERADHVCSVVRKAQGRTSKRAPAPKVWEIEGGLVEQFAMFGARSTSKQQRSHFERKQLYALKRWGRRPERLQKRQELRMKRHEMIKRSRHAGPETALREATLLISKEKSLPTQDQHNETIQPGEPRVTEERASGLGMPLRRSVRLAAGLIAKESGNTMATAIEIID</sequence>
<organism evidence="3 4">
    <name type="scientific">Plectosphaerella cucumerina</name>
    <dbReference type="NCBI Taxonomy" id="40658"/>
    <lineage>
        <taxon>Eukaryota</taxon>
        <taxon>Fungi</taxon>
        <taxon>Dikarya</taxon>
        <taxon>Ascomycota</taxon>
        <taxon>Pezizomycotina</taxon>
        <taxon>Sordariomycetes</taxon>
        <taxon>Hypocreomycetidae</taxon>
        <taxon>Glomerellales</taxon>
        <taxon>Plectosphaerellaceae</taxon>
        <taxon>Plectosphaerella</taxon>
    </lineage>
</organism>
<dbReference type="SUPFAM" id="SSF53098">
    <property type="entry name" value="Ribonuclease H-like"/>
    <property type="match status" value="1"/>
</dbReference>
<dbReference type="OrthoDB" id="3548481at2759"/>
<dbReference type="InterPro" id="IPR036397">
    <property type="entry name" value="RNaseH_sf"/>
</dbReference>
<proteinExistence type="predicted"/>
<evidence type="ECO:0000259" key="2">
    <source>
        <dbReference type="Pfam" id="PF00075"/>
    </source>
</evidence>
<dbReference type="Gene3D" id="3.30.420.10">
    <property type="entry name" value="Ribonuclease H-like superfamily/Ribonuclease H"/>
    <property type="match status" value="1"/>
</dbReference>
<reference evidence="3" key="1">
    <citation type="journal article" date="2021" name="Nat. Commun.">
        <title>Genetic determinants of endophytism in the Arabidopsis root mycobiome.</title>
        <authorList>
            <person name="Mesny F."/>
            <person name="Miyauchi S."/>
            <person name="Thiergart T."/>
            <person name="Pickel B."/>
            <person name="Atanasova L."/>
            <person name="Karlsson M."/>
            <person name="Huettel B."/>
            <person name="Barry K.W."/>
            <person name="Haridas S."/>
            <person name="Chen C."/>
            <person name="Bauer D."/>
            <person name="Andreopoulos W."/>
            <person name="Pangilinan J."/>
            <person name="LaButti K."/>
            <person name="Riley R."/>
            <person name="Lipzen A."/>
            <person name="Clum A."/>
            <person name="Drula E."/>
            <person name="Henrissat B."/>
            <person name="Kohler A."/>
            <person name="Grigoriev I.V."/>
            <person name="Martin F.M."/>
            <person name="Hacquard S."/>
        </authorList>
    </citation>
    <scope>NUCLEOTIDE SEQUENCE</scope>
    <source>
        <strain evidence="3">MPI-CAGE-AT-0016</strain>
    </source>
</reference>
<name>A0A8K0TS85_9PEZI</name>
<dbReference type="EMBL" id="JAGPXD010000002">
    <property type="protein sequence ID" value="KAH7368559.1"/>
    <property type="molecule type" value="Genomic_DNA"/>
</dbReference>
<feature type="domain" description="RNase H type-1" evidence="2">
    <location>
        <begin position="338"/>
        <end position="407"/>
    </location>
</feature>
<accession>A0A8K0TS85</accession>
<dbReference type="AlphaFoldDB" id="A0A8K0TS85"/>
<comment type="caution">
    <text evidence="3">The sequence shown here is derived from an EMBL/GenBank/DDBJ whole genome shotgun (WGS) entry which is preliminary data.</text>
</comment>
<dbReference type="GO" id="GO:0004523">
    <property type="term" value="F:RNA-DNA hybrid ribonuclease activity"/>
    <property type="evidence" value="ECO:0007669"/>
    <property type="project" value="InterPro"/>
</dbReference>
<dbReference type="Proteomes" id="UP000813385">
    <property type="component" value="Unassembled WGS sequence"/>
</dbReference>
<feature type="compositionally biased region" description="Polar residues" evidence="1">
    <location>
        <begin position="510"/>
        <end position="520"/>
    </location>
</feature>
<gene>
    <name evidence="3" type="ORF">B0T11DRAFT_65589</name>
</gene>
<keyword evidence="4" id="KW-1185">Reference proteome</keyword>
<dbReference type="InterPro" id="IPR002156">
    <property type="entry name" value="RNaseH_domain"/>
</dbReference>